<dbReference type="NCBIfam" id="NF046027">
    <property type="entry name" value="PhglucPhmanMutPgmG"/>
    <property type="match status" value="1"/>
</dbReference>
<evidence type="ECO:0000313" key="12">
    <source>
        <dbReference type="EMBL" id="PKB14201.1"/>
    </source>
</evidence>
<dbReference type="SUPFAM" id="SSF55957">
    <property type="entry name" value="Phosphoglucomutase, C-terminal domain"/>
    <property type="match status" value="1"/>
</dbReference>
<feature type="domain" description="Alpha-D-phosphohexomutase alpha/beta/alpha" evidence="9">
    <location>
        <begin position="11"/>
        <end position="132"/>
    </location>
</feature>
<dbReference type="InterPro" id="IPR016066">
    <property type="entry name" value="A-D-PHexomutase_CS"/>
</dbReference>
<evidence type="ECO:0000259" key="9">
    <source>
        <dbReference type="Pfam" id="PF02878"/>
    </source>
</evidence>
<organism evidence="12 13">
    <name type="scientific">Novosphingobium kunmingense</name>
    <dbReference type="NCBI Taxonomy" id="1211806"/>
    <lineage>
        <taxon>Bacteria</taxon>
        <taxon>Pseudomonadati</taxon>
        <taxon>Pseudomonadota</taxon>
        <taxon>Alphaproteobacteria</taxon>
        <taxon>Sphingomonadales</taxon>
        <taxon>Sphingomonadaceae</taxon>
        <taxon>Novosphingobium</taxon>
    </lineage>
</organism>
<keyword evidence="3" id="KW-0597">Phosphoprotein</keyword>
<proteinExistence type="inferred from homology"/>
<keyword evidence="4 7" id="KW-0479">Metal-binding</keyword>
<dbReference type="PANTHER" id="PTHR43771:SF2">
    <property type="entry name" value="PHOSPHOMANNOMUTASE_PHOSPHOGLUCOMUTASE"/>
    <property type="match status" value="1"/>
</dbReference>
<keyword evidence="5 7" id="KW-0460">Magnesium</keyword>
<evidence type="ECO:0000259" key="8">
    <source>
        <dbReference type="Pfam" id="PF00408"/>
    </source>
</evidence>
<dbReference type="InterPro" id="IPR036900">
    <property type="entry name" value="A-D-PHexomutase_C_sf"/>
</dbReference>
<dbReference type="SUPFAM" id="SSF53738">
    <property type="entry name" value="Phosphoglucomutase, first 3 domains"/>
    <property type="match status" value="3"/>
</dbReference>
<evidence type="ECO:0000256" key="7">
    <source>
        <dbReference type="RuleBase" id="RU004326"/>
    </source>
</evidence>
<dbReference type="PROSITE" id="PS00710">
    <property type="entry name" value="PGM_PMM"/>
    <property type="match status" value="1"/>
</dbReference>
<evidence type="ECO:0000313" key="13">
    <source>
        <dbReference type="Proteomes" id="UP000232587"/>
    </source>
</evidence>
<evidence type="ECO:0000256" key="1">
    <source>
        <dbReference type="ARBA" id="ARBA00001946"/>
    </source>
</evidence>
<evidence type="ECO:0000256" key="2">
    <source>
        <dbReference type="ARBA" id="ARBA00010231"/>
    </source>
</evidence>
<name>A0A2N0H5G6_9SPHN</name>
<dbReference type="InterPro" id="IPR016055">
    <property type="entry name" value="A-D-PHexomutase_a/b/a-I/II/III"/>
</dbReference>
<dbReference type="EMBL" id="PHUF01000005">
    <property type="protein sequence ID" value="PKB14201.1"/>
    <property type="molecule type" value="Genomic_DNA"/>
</dbReference>
<dbReference type="InterPro" id="IPR005841">
    <property type="entry name" value="Alpha-D-phosphohexomutase_SF"/>
</dbReference>
<dbReference type="Gene3D" id="3.40.120.10">
    <property type="entry name" value="Alpha-D-Glucose-1,6-Bisphosphate, subunit A, domain 3"/>
    <property type="match status" value="3"/>
</dbReference>
<dbReference type="GO" id="GO:0016868">
    <property type="term" value="F:intramolecular phosphotransferase activity"/>
    <property type="evidence" value="ECO:0007669"/>
    <property type="project" value="InterPro"/>
</dbReference>
<dbReference type="Pfam" id="PF00408">
    <property type="entry name" value="PGM_PMM_IV"/>
    <property type="match status" value="1"/>
</dbReference>
<dbReference type="Pfam" id="PF02879">
    <property type="entry name" value="PGM_PMM_II"/>
    <property type="match status" value="1"/>
</dbReference>
<dbReference type="AlphaFoldDB" id="A0A2N0H5G6"/>
<keyword evidence="6" id="KW-0413">Isomerase</keyword>
<gene>
    <name evidence="12" type="ORF">B0I00_2833</name>
</gene>
<dbReference type="Pfam" id="PF02880">
    <property type="entry name" value="PGM_PMM_III"/>
    <property type="match status" value="1"/>
</dbReference>
<dbReference type="InterPro" id="IPR005846">
    <property type="entry name" value="A-D-PHexomutase_a/b/a-III"/>
</dbReference>
<dbReference type="OrthoDB" id="9803322at2"/>
<dbReference type="Gene3D" id="3.30.310.50">
    <property type="entry name" value="Alpha-D-phosphohexomutase, C-terminal domain"/>
    <property type="match status" value="1"/>
</dbReference>
<evidence type="ECO:0000256" key="4">
    <source>
        <dbReference type="ARBA" id="ARBA00022723"/>
    </source>
</evidence>
<dbReference type="InterPro" id="IPR005844">
    <property type="entry name" value="A-D-PHexomutase_a/b/a-I"/>
</dbReference>
<dbReference type="PRINTS" id="PR00509">
    <property type="entry name" value="PGMPMM"/>
</dbReference>
<comment type="cofactor">
    <cofactor evidence="1">
        <name>Mg(2+)</name>
        <dbReference type="ChEBI" id="CHEBI:18420"/>
    </cofactor>
</comment>
<reference evidence="12 13" key="1">
    <citation type="submission" date="2017-11" db="EMBL/GenBank/DDBJ databases">
        <title>Genomic Encyclopedia of Type Strains, Phase III (KMG-III): the genomes of soil and plant-associated and newly described type strains.</title>
        <authorList>
            <person name="Whitman W."/>
        </authorList>
    </citation>
    <scope>NUCLEOTIDE SEQUENCE [LARGE SCALE GENOMIC DNA]</scope>
    <source>
        <strain evidence="12 13">CGMCC 1.12274</strain>
    </source>
</reference>
<sequence>MKAHRFDPTILREYDIRGQVGSQLGANDAHALGRGFATVVRGAGGSAVAVGRDGRLSSPMLEAALVDGLTAGGVNVVRIGLGPTPMLYYTEATLDEVQGGIQVTGSHNPADHNGFKIVHDGAPFCGAELRRLGDRAKAGDWSSGAGRVRELAIEQAYVERLLRALDGLDQAKLGALRIGWDAGSGAAGPALERLVARLPGQHHTLFTHVDGTFPHHHPDPTVEANLADLKALVVTKSLDFGVALDGDGDRIVVVDAKGRVLLGDQLLMILAQDLLQRAPGSPIIADVKASQSLFDAIARFGGRAVMGKTGHSLIKSEMKRIGAPLGGEMTGHLMFADDWYGFDDALYAALRLIAASQRLGLSLTALRDAMPEPFNTPELRVPVDEASKFAVVEEVARRLARDEADVVTIDGVRVSTPDGWWLLRASNTQDVLVLRAESDTRDGLERLLAEADARLAEAGIARR</sequence>
<feature type="domain" description="Alpha-D-phosphohexomutase alpha/beta/alpha" evidence="11">
    <location>
        <begin position="263"/>
        <end position="372"/>
    </location>
</feature>
<evidence type="ECO:0000256" key="6">
    <source>
        <dbReference type="ARBA" id="ARBA00023235"/>
    </source>
</evidence>
<feature type="domain" description="Alpha-D-phosphohexomutase alpha/beta/alpha" evidence="10">
    <location>
        <begin position="156"/>
        <end position="258"/>
    </location>
</feature>
<feature type="domain" description="Alpha-D-phosphohexomutase C-terminal" evidence="8">
    <location>
        <begin position="378"/>
        <end position="451"/>
    </location>
</feature>
<dbReference type="GO" id="GO:0000287">
    <property type="term" value="F:magnesium ion binding"/>
    <property type="evidence" value="ECO:0007669"/>
    <property type="project" value="InterPro"/>
</dbReference>
<dbReference type="Pfam" id="PF02878">
    <property type="entry name" value="PGM_PMM_I"/>
    <property type="match status" value="1"/>
</dbReference>
<dbReference type="RefSeq" id="WP_100868024.1">
    <property type="nucleotide sequence ID" value="NZ_PHUF01000005.1"/>
</dbReference>
<dbReference type="CDD" id="cd03089">
    <property type="entry name" value="PMM_PGM"/>
    <property type="match status" value="1"/>
</dbReference>
<keyword evidence="13" id="KW-1185">Reference proteome</keyword>
<protein>
    <submittedName>
        <fullName evidence="12">Phosphomannomutase</fullName>
    </submittedName>
</protein>
<dbReference type="GO" id="GO:0005975">
    <property type="term" value="P:carbohydrate metabolic process"/>
    <property type="evidence" value="ECO:0007669"/>
    <property type="project" value="InterPro"/>
</dbReference>
<evidence type="ECO:0000259" key="10">
    <source>
        <dbReference type="Pfam" id="PF02879"/>
    </source>
</evidence>
<comment type="similarity">
    <text evidence="2 7">Belongs to the phosphohexose mutase family.</text>
</comment>
<evidence type="ECO:0000256" key="3">
    <source>
        <dbReference type="ARBA" id="ARBA00022553"/>
    </source>
</evidence>
<comment type="caution">
    <text evidence="12">The sequence shown here is derived from an EMBL/GenBank/DDBJ whole genome shotgun (WGS) entry which is preliminary data.</text>
</comment>
<accession>A0A2N0H5G6</accession>
<evidence type="ECO:0000259" key="11">
    <source>
        <dbReference type="Pfam" id="PF02880"/>
    </source>
</evidence>
<dbReference type="Proteomes" id="UP000232587">
    <property type="component" value="Unassembled WGS sequence"/>
</dbReference>
<evidence type="ECO:0000256" key="5">
    <source>
        <dbReference type="ARBA" id="ARBA00022842"/>
    </source>
</evidence>
<dbReference type="InterPro" id="IPR005843">
    <property type="entry name" value="A-D-PHexomutase_C"/>
</dbReference>
<dbReference type="PANTHER" id="PTHR43771">
    <property type="entry name" value="PHOSPHOMANNOMUTASE"/>
    <property type="match status" value="1"/>
</dbReference>
<dbReference type="InterPro" id="IPR005845">
    <property type="entry name" value="A-D-PHexomutase_a/b/a-II"/>
</dbReference>